<dbReference type="Proteomes" id="UP001174909">
    <property type="component" value="Unassembled WGS sequence"/>
</dbReference>
<evidence type="ECO:0000313" key="1">
    <source>
        <dbReference type="EMBL" id="CAI8021360.1"/>
    </source>
</evidence>
<sequence length="275" mass="32211">MIPIGRMYHCYKRKKWVLDGQYVTQSLVFRKDMNYRRILETCVSVVFPDDDLESSECEYYIANGRGMSIHSGDFIQINNDDGEEECIPWTLEAYIRLSSIRYASKARLYCVKKFIEDVENQKVSVVAPTPDESMAYLGHQEVSRPTQRACAEREEQEQQKSLTFQPLFAYFKQSRYADKFLMVTDLSQMAALGRELGCSENDEDFCESYCLIHPQSPCHYDLWLVGIEDMNTRMKVLDLVEDYNLEDEKVIYRTPILSFGSGLQLRFLRMIMWLC</sequence>
<keyword evidence="2" id="KW-1185">Reference proteome</keyword>
<comment type="caution">
    <text evidence="1">The sequence shown here is derived from an EMBL/GenBank/DDBJ whole genome shotgun (WGS) entry which is preliminary data.</text>
</comment>
<dbReference type="EMBL" id="CASHTH010001889">
    <property type="protein sequence ID" value="CAI8021360.1"/>
    <property type="molecule type" value="Genomic_DNA"/>
</dbReference>
<gene>
    <name evidence="1" type="ORF">GBAR_LOCUS12679</name>
</gene>
<protein>
    <submittedName>
        <fullName evidence="1">Uncharacterized protein</fullName>
    </submittedName>
</protein>
<reference evidence="1" key="1">
    <citation type="submission" date="2023-03" db="EMBL/GenBank/DDBJ databases">
        <authorList>
            <person name="Steffen K."/>
            <person name="Cardenas P."/>
        </authorList>
    </citation>
    <scope>NUCLEOTIDE SEQUENCE</scope>
</reference>
<dbReference type="AlphaFoldDB" id="A0AA35S0U9"/>
<organism evidence="1 2">
    <name type="scientific">Geodia barretti</name>
    <name type="common">Barrett's horny sponge</name>
    <dbReference type="NCBI Taxonomy" id="519541"/>
    <lineage>
        <taxon>Eukaryota</taxon>
        <taxon>Metazoa</taxon>
        <taxon>Porifera</taxon>
        <taxon>Demospongiae</taxon>
        <taxon>Heteroscleromorpha</taxon>
        <taxon>Tetractinellida</taxon>
        <taxon>Astrophorina</taxon>
        <taxon>Geodiidae</taxon>
        <taxon>Geodia</taxon>
    </lineage>
</organism>
<evidence type="ECO:0000313" key="2">
    <source>
        <dbReference type="Proteomes" id="UP001174909"/>
    </source>
</evidence>
<accession>A0AA35S0U9</accession>
<name>A0AA35S0U9_GEOBA</name>
<proteinExistence type="predicted"/>